<name>A0ABR0R796_GOSAR</name>
<comment type="caution">
    <text evidence="1">The sequence shown here is derived from an EMBL/GenBank/DDBJ whole genome shotgun (WGS) entry which is preliminary data.</text>
</comment>
<dbReference type="EMBL" id="JARKNE010000001">
    <property type="protein sequence ID" value="KAK5847053.1"/>
    <property type="molecule type" value="Genomic_DNA"/>
</dbReference>
<keyword evidence="2" id="KW-1185">Reference proteome</keyword>
<protein>
    <submittedName>
        <fullName evidence="1">Uncharacterized protein</fullName>
    </submittedName>
</protein>
<gene>
    <name evidence="1" type="ORF">PVK06_003355</name>
</gene>
<sequence length="100" mass="11476">MEHLKVQDLFNTSGISWDEDLINEILTPYYIAKIMKCHVNMYKTSDCMISHYSANRKFIVKTSYRVVLQDYSNVHQHLIEGCGCRFGITLYLKGPGLGVA</sequence>
<proteinExistence type="predicted"/>
<dbReference type="Proteomes" id="UP001358586">
    <property type="component" value="Chromosome 1"/>
</dbReference>
<accession>A0ABR0R796</accession>
<evidence type="ECO:0000313" key="1">
    <source>
        <dbReference type="EMBL" id="KAK5847053.1"/>
    </source>
</evidence>
<evidence type="ECO:0000313" key="2">
    <source>
        <dbReference type="Proteomes" id="UP001358586"/>
    </source>
</evidence>
<reference evidence="1 2" key="1">
    <citation type="submission" date="2023-03" db="EMBL/GenBank/DDBJ databases">
        <title>WGS of Gossypium arboreum.</title>
        <authorList>
            <person name="Yu D."/>
        </authorList>
    </citation>
    <scope>NUCLEOTIDE SEQUENCE [LARGE SCALE GENOMIC DNA]</scope>
    <source>
        <tissue evidence="1">Leaf</tissue>
    </source>
</reference>
<organism evidence="1 2">
    <name type="scientific">Gossypium arboreum</name>
    <name type="common">Tree cotton</name>
    <name type="synonym">Gossypium nanking</name>
    <dbReference type="NCBI Taxonomy" id="29729"/>
    <lineage>
        <taxon>Eukaryota</taxon>
        <taxon>Viridiplantae</taxon>
        <taxon>Streptophyta</taxon>
        <taxon>Embryophyta</taxon>
        <taxon>Tracheophyta</taxon>
        <taxon>Spermatophyta</taxon>
        <taxon>Magnoliopsida</taxon>
        <taxon>eudicotyledons</taxon>
        <taxon>Gunneridae</taxon>
        <taxon>Pentapetalae</taxon>
        <taxon>rosids</taxon>
        <taxon>malvids</taxon>
        <taxon>Malvales</taxon>
        <taxon>Malvaceae</taxon>
        <taxon>Malvoideae</taxon>
        <taxon>Gossypium</taxon>
    </lineage>
</organism>